<dbReference type="Gene3D" id="3.40.50.300">
    <property type="entry name" value="P-loop containing nucleotide triphosphate hydrolases"/>
    <property type="match status" value="1"/>
</dbReference>
<dbReference type="SMART" id="SM00490">
    <property type="entry name" value="HELICc"/>
    <property type="match status" value="1"/>
</dbReference>
<dbReference type="SUPFAM" id="SSF52540">
    <property type="entry name" value="P-loop containing nucleoside triphosphate hydrolases"/>
    <property type="match status" value="1"/>
</dbReference>
<keyword evidence="1 5" id="KW-0547">Nucleotide-binding</keyword>
<protein>
    <recommendedName>
        <fullName evidence="5">ATP-dependent RNA helicase</fullName>
        <ecNumber evidence="5">3.6.4.13</ecNumber>
    </recommendedName>
</protein>
<keyword evidence="5 9" id="KW-0347">Helicase</keyword>
<dbReference type="GO" id="GO:0005524">
    <property type="term" value="F:ATP binding"/>
    <property type="evidence" value="ECO:0007669"/>
    <property type="project" value="UniProtKB-UniRule"/>
</dbReference>
<keyword evidence="10" id="KW-1185">Reference proteome</keyword>
<evidence type="ECO:0000313" key="10">
    <source>
        <dbReference type="Proteomes" id="UP001152797"/>
    </source>
</evidence>
<dbReference type="EMBL" id="CAMXCT020001304">
    <property type="protein sequence ID" value="CAL1142193.1"/>
    <property type="molecule type" value="Genomic_DNA"/>
</dbReference>
<feature type="domain" description="Helicase C-terminal" evidence="6">
    <location>
        <begin position="53"/>
        <end position="205"/>
    </location>
</feature>
<dbReference type="OrthoDB" id="193716at2759"/>
<comment type="catalytic activity">
    <reaction evidence="5">
        <text>ATP + H2O = ADP + phosphate + H(+)</text>
        <dbReference type="Rhea" id="RHEA:13065"/>
        <dbReference type="ChEBI" id="CHEBI:15377"/>
        <dbReference type="ChEBI" id="CHEBI:15378"/>
        <dbReference type="ChEBI" id="CHEBI:30616"/>
        <dbReference type="ChEBI" id="CHEBI:43474"/>
        <dbReference type="ChEBI" id="CHEBI:456216"/>
        <dbReference type="EC" id="3.6.4.13"/>
    </reaction>
</comment>
<dbReference type="EC" id="3.6.4.13" evidence="5"/>
<reference evidence="7" key="1">
    <citation type="submission" date="2022-10" db="EMBL/GenBank/DDBJ databases">
        <authorList>
            <person name="Chen Y."/>
            <person name="Dougan E. K."/>
            <person name="Chan C."/>
            <person name="Rhodes N."/>
            <person name="Thang M."/>
        </authorList>
    </citation>
    <scope>NUCLEOTIDE SEQUENCE</scope>
</reference>
<evidence type="ECO:0000256" key="2">
    <source>
        <dbReference type="ARBA" id="ARBA00022801"/>
    </source>
</evidence>
<dbReference type="InterPro" id="IPR001650">
    <property type="entry name" value="Helicase_C-like"/>
</dbReference>
<keyword evidence="4 5" id="KW-0694">RNA-binding</keyword>
<comment type="caution">
    <text evidence="7">The sequence shown here is derived from an EMBL/GenBank/DDBJ whole genome shotgun (WGS) entry which is preliminary data.</text>
</comment>
<evidence type="ECO:0000256" key="5">
    <source>
        <dbReference type="RuleBase" id="RU365068"/>
    </source>
</evidence>
<dbReference type="CDD" id="cd18787">
    <property type="entry name" value="SF2_C_DEAD"/>
    <property type="match status" value="1"/>
</dbReference>
<dbReference type="GO" id="GO:0003724">
    <property type="term" value="F:RNA helicase activity"/>
    <property type="evidence" value="ECO:0007669"/>
    <property type="project" value="UniProtKB-EC"/>
</dbReference>
<evidence type="ECO:0000256" key="1">
    <source>
        <dbReference type="ARBA" id="ARBA00022741"/>
    </source>
</evidence>
<comment type="function">
    <text evidence="5">RNA helicase.</text>
</comment>
<accession>A0A9P1FUD4</accession>
<dbReference type="EMBL" id="CAMXCT010001304">
    <property type="protein sequence ID" value="CAI3988818.1"/>
    <property type="molecule type" value="Genomic_DNA"/>
</dbReference>
<evidence type="ECO:0000259" key="6">
    <source>
        <dbReference type="PROSITE" id="PS51194"/>
    </source>
</evidence>
<evidence type="ECO:0000313" key="8">
    <source>
        <dbReference type="EMBL" id="CAL1142193.1"/>
    </source>
</evidence>
<evidence type="ECO:0000313" key="7">
    <source>
        <dbReference type="EMBL" id="CAI3988818.1"/>
    </source>
</evidence>
<dbReference type="InterPro" id="IPR027417">
    <property type="entry name" value="P-loop_NTPase"/>
</dbReference>
<dbReference type="GO" id="GO:0003723">
    <property type="term" value="F:RNA binding"/>
    <property type="evidence" value="ECO:0007669"/>
    <property type="project" value="UniProtKB-UniRule"/>
</dbReference>
<gene>
    <name evidence="7" type="ORF">C1SCF055_LOCUS15941</name>
</gene>
<dbReference type="AlphaFoldDB" id="A0A9P1FUD4"/>
<comment type="domain">
    <text evidence="5">The Q motif is unique to and characteristic of the DEAD box family of RNA helicases and controls ATP binding and hydrolysis.</text>
</comment>
<evidence type="ECO:0000256" key="4">
    <source>
        <dbReference type="ARBA" id="ARBA00022884"/>
    </source>
</evidence>
<comment type="similarity">
    <text evidence="5">Belongs to the DEAD box helicase family.</text>
</comment>
<keyword evidence="2 5" id="KW-0378">Hydrolase</keyword>
<evidence type="ECO:0000256" key="3">
    <source>
        <dbReference type="ARBA" id="ARBA00022840"/>
    </source>
</evidence>
<dbReference type="PANTHER" id="PTHR24031">
    <property type="entry name" value="RNA HELICASE"/>
    <property type="match status" value="1"/>
</dbReference>
<dbReference type="EMBL" id="CAMXCT030001304">
    <property type="protein sequence ID" value="CAL4776130.1"/>
    <property type="molecule type" value="Genomic_DNA"/>
</dbReference>
<evidence type="ECO:0000313" key="9">
    <source>
        <dbReference type="EMBL" id="CAL4776130.1"/>
    </source>
</evidence>
<organism evidence="7">
    <name type="scientific">Cladocopium goreaui</name>
    <dbReference type="NCBI Taxonomy" id="2562237"/>
    <lineage>
        <taxon>Eukaryota</taxon>
        <taxon>Sar</taxon>
        <taxon>Alveolata</taxon>
        <taxon>Dinophyceae</taxon>
        <taxon>Suessiales</taxon>
        <taxon>Symbiodiniaceae</taxon>
        <taxon>Cladocopium</taxon>
    </lineage>
</organism>
<sequence>MLLSATVPQEVRHLCGALCRPRCEWLDLVQGLPTQEAVEQFVASAPPLLLGTALRNVLDSEIQDKPMSHKVMVFFPTARLAAFATTLFQEQLNMRIHQIHARCTPSARMIAQEEFSAASCGILFTSAASERGMDYPDVTLVVQMTAPNSLQQYVHRVGRTARGGKEGRALLLLLQPEESFLSEIEELPVQRSPDEALILNDEGLFTQHALSSANWASRSSLKVLAAAAFASVLQHLKTQYPKMENQEVVDLASELLMGFGVSEPPLVSLEFARELGLEKCENLALVEQRDDKARPIHPSDHERGKFVRMPSRSFWLPPVK</sequence>
<dbReference type="GO" id="GO:0016787">
    <property type="term" value="F:hydrolase activity"/>
    <property type="evidence" value="ECO:0007669"/>
    <property type="project" value="UniProtKB-KW"/>
</dbReference>
<dbReference type="PROSITE" id="PS51194">
    <property type="entry name" value="HELICASE_CTER"/>
    <property type="match status" value="1"/>
</dbReference>
<keyword evidence="3 5" id="KW-0067">ATP-binding</keyword>
<dbReference type="Proteomes" id="UP001152797">
    <property type="component" value="Unassembled WGS sequence"/>
</dbReference>
<dbReference type="Pfam" id="PF00271">
    <property type="entry name" value="Helicase_C"/>
    <property type="match status" value="1"/>
</dbReference>
<name>A0A9P1FUD4_9DINO</name>
<proteinExistence type="inferred from homology"/>
<reference evidence="8" key="2">
    <citation type="submission" date="2024-04" db="EMBL/GenBank/DDBJ databases">
        <authorList>
            <person name="Chen Y."/>
            <person name="Shah S."/>
            <person name="Dougan E. K."/>
            <person name="Thang M."/>
            <person name="Chan C."/>
        </authorList>
    </citation>
    <scope>NUCLEOTIDE SEQUENCE [LARGE SCALE GENOMIC DNA]</scope>
</reference>